<reference evidence="3 4" key="1">
    <citation type="journal article" date="2005" name="Nucleic Acids Res.">
        <title>Genomic blueprint of Hahella chejuensis, a marine microbe producing an algicidal agent.</title>
        <authorList>
            <person name="Jeong H."/>
            <person name="Yim J.H."/>
            <person name="Lee C."/>
            <person name="Choi S.-H."/>
            <person name="Park Y.K."/>
            <person name="Yoon S.H."/>
            <person name="Hur C.-G."/>
            <person name="Kang H.-Y."/>
            <person name="Kim D."/>
            <person name="Lee H.H."/>
            <person name="Park K.H."/>
            <person name="Park S.-H."/>
            <person name="Park H.-S."/>
            <person name="Lee H.K."/>
            <person name="Oh T.K."/>
            <person name="Kim J.F."/>
        </authorList>
    </citation>
    <scope>NUCLEOTIDE SEQUENCE [LARGE SCALE GENOMIC DNA]</scope>
    <source>
        <strain evidence="3 4">KCTC 2396</strain>
    </source>
</reference>
<organism evidence="3 4">
    <name type="scientific">Hahella chejuensis (strain KCTC 2396)</name>
    <dbReference type="NCBI Taxonomy" id="349521"/>
    <lineage>
        <taxon>Bacteria</taxon>
        <taxon>Pseudomonadati</taxon>
        <taxon>Pseudomonadota</taxon>
        <taxon>Gammaproteobacteria</taxon>
        <taxon>Oceanospirillales</taxon>
        <taxon>Hahellaceae</taxon>
        <taxon>Hahella</taxon>
    </lineage>
</organism>
<feature type="domain" description="PKD" evidence="2">
    <location>
        <begin position="484"/>
        <end position="523"/>
    </location>
</feature>
<dbReference type="EMBL" id="CP000155">
    <property type="protein sequence ID" value="ABC33316.1"/>
    <property type="molecule type" value="Genomic_DNA"/>
</dbReference>
<sequence length="541" mass="60119">MSAYRSLAGLCKKLAVAGFALCFLISGAANAETSINETVLISGDGFELKQITTTDDQGLSRNVELYYIHSRVGVENAYLYGGLPLAEKEELEQEIREDNGNWLTANRTGEDRPFADTFDAWIIDRRGANLTSQAEAQLYMDEFGLQPDTDDSPLGARSSRLLGCGGWKDKSKSFDKSIDKTFSHNKRFGQDNAYIDFAGNMNVDADVRLELHYKYKRKFCIPYKFKVRHVVAKSNYDVSGEFSLTGVAKHDFGNLNWEIAEPKLMETVFFVGPVPVLVKLKLPIEVGTGNIQVQATGKIAAVKPIRYKGDFDYTCTTHACTKNSAHHQNLSGDLRNSLGAEISAKVNLEPYLQVAAKGIVYGEWFLYAQIGAKPSFPIELFGYYGNLCGDGDNNGVRETVNAALGTVDFRFGLTGEAKVFGIYILRPQYWQIWRTGLVFFDFLKPYSTALSPELRPAYDAAVPTKVNLPVSIRSCVGDIVSRHPRDYTVDWGDGTRVALNNLGSQQTVSHNYSVNGYYVIRVTQKGGAYTEVPVIIDDDEW</sequence>
<dbReference type="CDD" id="cd00146">
    <property type="entry name" value="PKD"/>
    <property type="match status" value="1"/>
</dbReference>
<keyword evidence="4" id="KW-1185">Reference proteome</keyword>
<dbReference type="PROSITE" id="PS50093">
    <property type="entry name" value="PKD"/>
    <property type="match status" value="1"/>
</dbReference>
<gene>
    <name evidence="3" type="ordered locus">HCH_06686</name>
</gene>
<evidence type="ECO:0000313" key="3">
    <source>
        <dbReference type="EMBL" id="ABC33316.1"/>
    </source>
</evidence>
<keyword evidence="1" id="KW-0732">Signal</keyword>
<proteinExistence type="predicted"/>
<dbReference type="Proteomes" id="UP000000238">
    <property type="component" value="Chromosome"/>
</dbReference>
<dbReference type="KEGG" id="hch:HCH_06686"/>
<dbReference type="eggNOG" id="ENOG5033S7Z">
    <property type="taxonomic scope" value="Bacteria"/>
</dbReference>
<dbReference type="AlphaFoldDB" id="Q2S7Q8"/>
<dbReference type="OrthoDB" id="7065838at2"/>
<dbReference type="Gene3D" id="2.60.40.10">
    <property type="entry name" value="Immunoglobulins"/>
    <property type="match status" value="1"/>
</dbReference>
<evidence type="ECO:0000256" key="1">
    <source>
        <dbReference type="SAM" id="SignalP"/>
    </source>
</evidence>
<feature type="chain" id="PRO_5004215429" description="PKD domain-containing protein" evidence="1">
    <location>
        <begin position="32"/>
        <end position="541"/>
    </location>
</feature>
<dbReference type="HOGENOM" id="CLU_503229_0_0_6"/>
<accession>Q2S7Q8</accession>
<name>Q2S7Q8_HAHCH</name>
<dbReference type="InterPro" id="IPR000601">
    <property type="entry name" value="PKD_dom"/>
</dbReference>
<dbReference type="RefSeq" id="WP_011400368.1">
    <property type="nucleotide sequence ID" value="NC_007645.1"/>
</dbReference>
<feature type="signal peptide" evidence="1">
    <location>
        <begin position="1"/>
        <end position="31"/>
    </location>
</feature>
<dbReference type="InterPro" id="IPR013783">
    <property type="entry name" value="Ig-like_fold"/>
</dbReference>
<protein>
    <recommendedName>
        <fullName evidence="2">PKD domain-containing protein</fullName>
    </recommendedName>
</protein>
<evidence type="ECO:0000259" key="2">
    <source>
        <dbReference type="PROSITE" id="PS50093"/>
    </source>
</evidence>
<evidence type="ECO:0000313" key="4">
    <source>
        <dbReference type="Proteomes" id="UP000000238"/>
    </source>
</evidence>
<dbReference type="SUPFAM" id="SSF49299">
    <property type="entry name" value="PKD domain"/>
    <property type="match status" value="1"/>
</dbReference>
<dbReference type="InterPro" id="IPR035986">
    <property type="entry name" value="PKD_dom_sf"/>
</dbReference>
<dbReference type="STRING" id="349521.HCH_06686"/>